<protein>
    <submittedName>
        <fullName evidence="10">V-type ATP synthase subunit I</fullName>
    </submittedName>
</protein>
<accession>A0ABV8AA88</accession>
<keyword evidence="5 8" id="KW-1133">Transmembrane helix</keyword>
<organism evidence="10 11">
    <name type="scientific">Deinococcus antarcticus</name>
    <dbReference type="NCBI Taxonomy" id="1298767"/>
    <lineage>
        <taxon>Bacteria</taxon>
        <taxon>Thermotogati</taxon>
        <taxon>Deinococcota</taxon>
        <taxon>Deinococci</taxon>
        <taxon>Deinococcales</taxon>
        <taxon>Deinococcaceae</taxon>
        <taxon>Deinococcus</taxon>
    </lineage>
</organism>
<comment type="subcellular location">
    <subcellularLocation>
        <location evidence="1">Membrane</location>
        <topology evidence="1">Multi-pass membrane protein</topology>
    </subcellularLocation>
</comment>
<keyword evidence="4 8" id="KW-0812">Transmembrane</keyword>
<evidence type="ECO:0000313" key="10">
    <source>
        <dbReference type="EMBL" id="MFC3862608.1"/>
    </source>
</evidence>
<evidence type="ECO:0000256" key="1">
    <source>
        <dbReference type="ARBA" id="ARBA00004141"/>
    </source>
</evidence>
<name>A0ABV8AA88_9DEIO</name>
<dbReference type="Pfam" id="PF01496">
    <property type="entry name" value="V_ATPase_I"/>
    <property type="match status" value="1"/>
</dbReference>
<dbReference type="Gene3D" id="1.20.1460.20">
    <property type="match status" value="1"/>
</dbReference>
<feature type="transmembrane region" description="Helical" evidence="8">
    <location>
        <begin position="516"/>
        <end position="536"/>
    </location>
</feature>
<keyword evidence="11" id="KW-1185">Reference proteome</keyword>
<dbReference type="RefSeq" id="WP_380080551.1">
    <property type="nucleotide sequence ID" value="NZ_JBHRZF010000206.1"/>
</dbReference>
<evidence type="ECO:0000256" key="3">
    <source>
        <dbReference type="ARBA" id="ARBA00022448"/>
    </source>
</evidence>
<dbReference type="PANTHER" id="PTHR11629:SF63">
    <property type="entry name" value="V-TYPE PROTON ATPASE SUBUNIT A"/>
    <property type="match status" value="1"/>
</dbReference>
<evidence type="ECO:0000256" key="2">
    <source>
        <dbReference type="ARBA" id="ARBA00009904"/>
    </source>
</evidence>
<feature type="transmembrane region" description="Helical" evidence="8">
    <location>
        <begin position="474"/>
        <end position="495"/>
    </location>
</feature>
<comment type="caution">
    <text evidence="10">The sequence shown here is derived from an EMBL/GenBank/DDBJ whole genome shotgun (WGS) entry which is preliminary data.</text>
</comment>
<keyword evidence="7 8" id="KW-0472">Membrane</keyword>
<dbReference type="Gene3D" id="3.30.70.2750">
    <property type="match status" value="1"/>
</dbReference>
<feature type="transmembrane region" description="Helical" evidence="8">
    <location>
        <begin position="402"/>
        <end position="423"/>
    </location>
</feature>
<reference evidence="11" key="1">
    <citation type="journal article" date="2019" name="Int. J. Syst. Evol. Microbiol.">
        <title>The Global Catalogue of Microorganisms (GCM) 10K type strain sequencing project: providing services to taxonomists for standard genome sequencing and annotation.</title>
        <authorList>
            <consortium name="The Broad Institute Genomics Platform"/>
            <consortium name="The Broad Institute Genome Sequencing Center for Infectious Disease"/>
            <person name="Wu L."/>
            <person name="Ma J."/>
        </authorList>
    </citation>
    <scope>NUCLEOTIDE SEQUENCE [LARGE SCALE GENOMIC DNA]</scope>
    <source>
        <strain evidence="11">CCTCC AB 2013263</strain>
    </source>
</reference>
<evidence type="ECO:0000256" key="7">
    <source>
        <dbReference type="ARBA" id="ARBA00023136"/>
    </source>
</evidence>
<comment type="similarity">
    <text evidence="2">Belongs to the V-ATPase 116 kDa subunit family.</text>
</comment>
<evidence type="ECO:0000259" key="9">
    <source>
        <dbReference type="Pfam" id="PF18670"/>
    </source>
</evidence>
<dbReference type="EMBL" id="JBHRZF010000206">
    <property type="protein sequence ID" value="MFC3862608.1"/>
    <property type="molecule type" value="Genomic_DNA"/>
</dbReference>
<feature type="transmembrane region" description="Helical" evidence="8">
    <location>
        <begin position="548"/>
        <end position="567"/>
    </location>
</feature>
<dbReference type="InterPro" id="IPR040574">
    <property type="entry name" value="V_ATPase_I_N"/>
</dbReference>
<dbReference type="PANTHER" id="PTHR11629">
    <property type="entry name" value="VACUOLAR PROTON ATPASES"/>
    <property type="match status" value="1"/>
</dbReference>
<feature type="transmembrane region" description="Helical" evidence="8">
    <location>
        <begin position="588"/>
        <end position="606"/>
    </location>
</feature>
<dbReference type="Pfam" id="PF18670">
    <property type="entry name" value="V_ATPase_I_N"/>
    <property type="match status" value="1"/>
</dbReference>
<dbReference type="InterPro" id="IPR002490">
    <property type="entry name" value="V-ATPase_116kDa_su"/>
</dbReference>
<feature type="domain" description="V-type ATP synthase subunit I N-terminal" evidence="9">
    <location>
        <begin position="116"/>
        <end position="204"/>
    </location>
</feature>
<gene>
    <name evidence="10" type="ORF">ACFOPQ_17730</name>
</gene>
<dbReference type="Proteomes" id="UP001595748">
    <property type="component" value="Unassembled WGS sequence"/>
</dbReference>
<dbReference type="Gene3D" id="3.30.70.2170">
    <property type="match status" value="1"/>
</dbReference>
<feature type="transmembrane region" description="Helical" evidence="8">
    <location>
        <begin position="353"/>
        <end position="381"/>
    </location>
</feature>
<evidence type="ECO:0000256" key="5">
    <source>
        <dbReference type="ARBA" id="ARBA00022989"/>
    </source>
</evidence>
<sequence length="696" mass="76504">MINPMQQVVIAVRKRDSEAVITALQDAGVLHLKPIQGGPLNIGSLVGEDAQHRRDDERMLARAESTIAELGAYRPAPAPLPAQSEWNGVVEGAAQPVSALAKQRQELQSDMDVERSYGDAVRALSRMVGGLDRSRRLGLVPFLLQPTDNIAELDAALREALPERYAIATEQVGQNRVGVIATLRAERDAARAALSKVRLGELRLPGRFDGMPLTDAAAAMEDVRRSGAARQAELNGQREKLAQQYGPALYAVRDALKDRVAVHDVRAVSARGKYSLTMMGYLPADRVPVLQNALGRFGDAVSYEVYPVDEHHDHGVPVELKNSNYVRPFQNTVMGLMSLPKYGTFDPTWVVAWFFPFFFGMIMADIGFGLLFLAFGMWLLGKARRGEGWDLSLFGAYLKPDTLKDLGFVTNVMAAWTILWGFLTGEFFGTLLEHMHVFYMNNDLLNRLWGWTGVHFGGEHATGLIPIVFPRLDVATFGNVALVFALLFGILQVLWGWGIRVQQGIKHGDRLHMWEGIAMVGGVGALVLMAFISRGAKDFGGLTNFGDWRVLLMALGFLMFIVGYLMVITKLPTLIVELLSQGGAVVSYARIFAVGLVSAILARLVTDLGWSMYQNWGFIGAILGLVIGAILHFLVLALTLIGHILQPIRLHMVEFLNPTGFNNETSPRYNPLRRLSPAAQNVTVQPVNVSAGQQVK</sequence>
<keyword evidence="3" id="KW-0813">Transport</keyword>
<evidence type="ECO:0000256" key="8">
    <source>
        <dbReference type="SAM" id="Phobius"/>
    </source>
</evidence>
<evidence type="ECO:0000256" key="6">
    <source>
        <dbReference type="ARBA" id="ARBA00023065"/>
    </source>
</evidence>
<keyword evidence="6" id="KW-0406">Ion transport</keyword>
<feature type="transmembrane region" description="Helical" evidence="8">
    <location>
        <begin position="618"/>
        <end position="642"/>
    </location>
</feature>
<evidence type="ECO:0000256" key="4">
    <source>
        <dbReference type="ARBA" id="ARBA00022692"/>
    </source>
</evidence>
<evidence type="ECO:0000313" key="11">
    <source>
        <dbReference type="Proteomes" id="UP001595748"/>
    </source>
</evidence>
<proteinExistence type="inferred from homology"/>